<sequence>MGNGNNPRDKVVSLASARQAKGSGADFATLPLAEQLDHLRRQPAGRQLKLITRAPRPKELARNIPEQELYWLVKEVGEADAGELLELASPEQRTFILDMELWERGVFSAANAYRWLGHLLDAGESVVTEQLPELDPELLVLALKQEISVGGGIGELASDDERTADWDHSFDNIYFITFKNPRHARTIGAFLDIAYRTNHGLYLELMEGIKGEIGSELEELALQFRTGRLADLGFPDLEAARSIYGRLDPASFTLSGEKKLVGGGSTGPILQLPSLPGPADSLLNRAMSHAGDEGVSQELAYLAGCALVADDAALHERAAGEEIFRRVHGYLNIALEYLAGNDIARAATILVDEPLKRLFQLGFSIVLGLRTAATGLASDDYATGKGLRGLRETPPRYYRAFDPDGIDDFREFNSMDDVRQVGKFLRTVAGT</sequence>
<proteinExistence type="predicted"/>
<dbReference type="RefSeq" id="WP_282000202.1">
    <property type="nucleotide sequence ID" value="NZ_AP027151.1"/>
</dbReference>
<keyword evidence="2" id="KW-1185">Reference proteome</keyword>
<accession>A0ABM8ENC7</accession>
<dbReference type="Proteomes" id="UP001317705">
    <property type="component" value="Chromosome"/>
</dbReference>
<evidence type="ECO:0000313" key="2">
    <source>
        <dbReference type="Proteomes" id="UP001317705"/>
    </source>
</evidence>
<dbReference type="Pfam" id="PF19676">
    <property type="entry name" value="DUF6178"/>
    <property type="match status" value="1"/>
</dbReference>
<protein>
    <submittedName>
        <fullName evidence="1">Uncharacterized protein</fullName>
    </submittedName>
</protein>
<evidence type="ECO:0000313" key="1">
    <source>
        <dbReference type="EMBL" id="BDV44090.1"/>
    </source>
</evidence>
<name>A0ABM8ENC7_9BACT</name>
<gene>
    <name evidence="1" type="ORF">GURASL_30130</name>
</gene>
<reference evidence="1 2" key="1">
    <citation type="submission" date="2022-12" db="EMBL/GenBank/DDBJ databases">
        <title>Polyphasic characterization of Geotalea uranireducens NIT-SL11 newly isolated from a complex of sewage sludge and microbially reduced graphene oxide.</title>
        <authorList>
            <person name="Xie L."/>
            <person name="Yoshida N."/>
            <person name="Meng L."/>
        </authorList>
    </citation>
    <scope>NUCLEOTIDE SEQUENCE [LARGE SCALE GENOMIC DNA]</scope>
    <source>
        <strain evidence="1 2">NIT-SL11</strain>
    </source>
</reference>
<dbReference type="InterPro" id="IPR045750">
    <property type="entry name" value="DUF6178"/>
</dbReference>
<dbReference type="EMBL" id="AP027151">
    <property type="protein sequence ID" value="BDV44090.1"/>
    <property type="molecule type" value="Genomic_DNA"/>
</dbReference>
<organism evidence="1 2">
    <name type="scientific">Geotalea uraniireducens</name>
    <dbReference type="NCBI Taxonomy" id="351604"/>
    <lineage>
        <taxon>Bacteria</taxon>
        <taxon>Pseudomonadati</taxon>
        <taxon>Thermodesulfobacteriota</taxon>
        <taxon>Desulfuromonadia</taxon>
        <taxon>Geobacterales</taxon>
        <taxon>Geobacteraceae</taxon>
        <taxon>Geotalea</taxon>
    </lineage>
</organism>